<feature type="non-terminal residue" evidence="2">
    <location>
        <position position="71"/>
    </location>
</feature>
<sequence length="71" mass="7928">LPHPARQLHLKQRARQTLDHITRWPPTKLPVPVCSRSVPSDSSTPARVTSDGRSRAPVEDSSVASDQKKRH</sequence>
<proteinExistence type="predicted"/>
<accession>A0A165XXP5</accession>
<feature type="compositionally biased region" description="Polar residues" evidence="1">
    <location>
        <begin position="37"/>
        <end position="47"/>
    </location>
</feature>
<reference evidence="2" key="1">
    <citation type="journal article" date="2016" name="Mol. Biol. Evol.">
        <title>Comparative Genomics of Early-Diverging Mushroom-Forming Fungi Provides Insights into the Origins of Lignocellulose Decay Capabilities.</title>
        <authorList>
            <person name="Nagy L.G."/>
            <person name="Riley R."/>
            <person name="Tritt A."/>
            <person name="Adam C."/>
            <person name="Daum C."/>
            <person name="Floudas D."/>
            <person name="Sun H."/>
            <person name="Yadav J.S."/>
            <person name="Pangilinan J."/>
            <person name="Larsson K.H."/>
            <person name="Matsuura K."/>
            <person name="Barry K."/>
            <person name="Labutti K."/>
            <person name="Kuo R."/>
            <person name="Ohm R.A."/>
            <person name="Bhattacharya S.S."/>
            <person name="Shirouzu T."/>
            <person name="Yoshinaga Y."/>
            <person name="Martin F.M."/>
            <person name="Grigoriev I.V."/>
            <person name="Hibbett D.S."/>
        </authorList>
    </citation>
    <scope>NUCLEOTIDE SEQUENCE [LARGE SCALE GENOMIC DNA]</scope>
    <source>
        <strain evidence="2">CBS 109695</strain>
    </source>
</reference>
<protein>
    <submittedName>
        <fullName evidence="2">Uncharacterized protein</fullName>
    </submittedName>
</protein>
<organism evidence="2">
    <name type="scientific">Athelia psychrophila</name>
    <dbReference type="NCBI Taxonomy" id="1759441"/>
    <lineage>
        <taxon>Eukaryota</taxon>
        <taxon>Fungi</taxon>
        <taxon>Dikarya</taxon>
        <taxon>Basidiomycota</taxon>
        <taxon>Agaricomycotina</taxon>
        <taxon>Agaricomycetes</taxon>
        <taxon>Agaricomycetidae</taxon>
        <taxon>Atheliales</taxon>
        <taxon>Atheliaceae</taxon>
        <taxon>Athelia</taxon>
    </lineage>
</organism>
<dbReference type="EMBL" id="KV417709">
    <property type="protein sequence ID" value="KZP09001.1"/>
    <property type="molecule type" value="Genomic_DNA"/>
</dbReference>
<name>A0A165XXP5_9AGAM</name>
<evidence type="ECO:0000256" key="1">
    <source>
        <dbReference type="SAM" id="MobiDB-lite"/>
    </source>
</evidence>
<dbReference type="AlphaFoldDB" id="A0A165XXP5"/>
<feature type="region of interest" description="Disordered" evidence="1">
    <location>
        <begin position="14"/>
        <end position="71"/>
    </location>
</feature>
<evidence type="ECO:0000313" key="2">
    <source>
        <dbReference type="EMBL" id="KZP09001.1"/>
    </source>
</evidence>
<gene>
    <name evidence="2" type="ORF">FIBSPDRAFT_873959</name>
</gene>